<evidence type="ECO:0000313" key="1">
    <source>
        <dbReference type="EMBL" id="MET3750153.1"/>
    </source>
</evidence>
<name>A0ABV2M115_9FIRM</name>
<reference evidence="1 2" key="1">
    <citation type="submission" date="2024-06" db="EMBL/GenBank/DDBJ databases">
        <title>Genomic Encyclopedia of Type Strains, Phase IV (KMG-IV): sequencing the most valuable type-strain genomes for metagenomic binning, comparative biology and taxonomic classification.</title>
        <authorList>
            <person name="Goeker M."/>
        </authorList>
    </citation>
    <scope>NUCLEOTIDE SEQUENCE [LARGE SCALE GENOMIC DNA]</scope>
    <source>
        <strain evidence="1 2">DSM 29492</strain>
    </source>
</reference>
<accession>A0ABV2M115</accession>
<keyword evidence="2" id="KW-1185">Reference proteome</keyword>
<dbReference type="EMBL" id="JBEPMJ010000008">
    <property type="protein sequence ID" value="MET3750153.1"/>
    <property type="molecule type" value="Genomic_DNA"/>
</dbReference>
<proteinExistence type="predicted"/>
<evidence type="ECO:0000313" key="2">
    <source>
        <dbReference type="Proteomes" id="UP001549106"/>
    </source>
</evidence>
<dbReference type="Proteomes" id="UP001549106">
    <property type="component" value="Unassembled WGS sequence"/>
</dbReference>
<organism evidence="1 2">
    <name type="scientific">Blautia caecimuris</name>
    <dbReference type="NCBI Taxonomy" id="1796615"/>
    <lineage>
        <taxon>Bacteria</taxon>
        <taxon>Bacillati</taxon>
        <taxon>Bacillota</taxon>
        <taxon>Clostridia</taxon>
        <taxon>Lachnospirales</taxon>
        <taxon>Lachnospiraceae</taxon>
        <taxon>Blautia</taxon>
    </lineage>
</organism>
<comment type="caution">
    <text evidence="1">The sequence shown here is derived from an EMBL/GenBank/DDBJ whole genome shotgun (WGS) entry which is preliminary data.</text>
</comment>
<sequence length="51" mass="5940">MSRSGKNYTLRFIGNAPEHQRAAVRRVLLVGIGYDKETKKHRCKIEEIKLQ</sequence>
<protein>
    <submittedName>
        <fullName evidence="1">Uncharacterized protein</fullName>
    </submittedName>
</protein>
<dbReference type="RefSeq" id="WP_257464444.1">
    <property type="nucleotide sequence ID" value="NZ_JANJZT010000008.1"/>
</dbReference>
<gene>
    <name evidence="1" type="ORF">ABID24_001397</name>
</gene>